<sequence>MADTTTANAPPSAQPSHDPLPQPRGHIVFTGKFVNDTRLRFFVNWIREQEVRDARNCISYTIEAEAERPQKSTRPTPTVIVEQHGWFRNIGAFQDICEGVPMPDVGAAIEGETAEQRRVRDKAAFRAWRADVLKQLEQHYNDSWKPI</sequence>
<dbReference type="AlphaFoldDB" id="A0A7C8I9I4"/>
<dbReference type="Proteomes" id="UP000481861">
    <property type="component" value="Unassembled WGS sequence"/>
</dbReference>
<protein>
    <submittedName>
        <fullName evidence="2">Uncharacterized protein</fullName>
    </submittedName>
</protein>
<evidence type="ECO:0000313" key="3">
    <source>
        <dbReference type="Proteomes" id="UP000481861"/>
    </source>
</evidence>
<evidence type="ECO:0000313" key="2">
    <source>
        <dbReference type="EMBL" id="KAF2867767.1"/>
    </source>
</evidence>
<dbReference type="EMBL" id="JAADJZ010000022">
    <property type="protein sequence ID" value="KAF2867767.1"/>
    <property type="molecule type" value="Genomic_DNA"/>
</dbReference>
<feature type="compositionally biased region" description="Polar residues" evidence="1">
    <location>
        <begin position="1"/>
        <end position="15"/>
    </location>
</feature>
<feature type="region of interest" description="Disordered" evidence="1">
    <location>
        <begin position="1"/>
        <end position="25"/>
    </location>
</feature>
<dbReference type="OrthoDB" id="3783232at2759"/>
<keyword evidence="3" id="KW-1185">Reference proteome</keyword>
<name>A0A7C8I9I4_9PLEO</name>
<comment type="caution">
    <text evidence="2">The sequence shown here is derived from an EMBL/GenBank/DDBJ whole genome shotgun (WGS) entry which is preliminary data.</text>
</comment>
<gene>
    <name evidence="2" type="ORF">BDV95DRAFT_597963</name>
</gene>
<organism evidence="2 3">
    <name type="scientific">Massariosphaeria phaeospora</name>
    <dbReference type="NCBI Taxonomy" id="100035"/>
    <lineage>
        <taxon>Eukaryota</taxon>
        <taxon>Fungi</taxon>
        <taxon>Dikarya</taxon>
        <taxon>Ascomycota</taxon>
        <taxon>Pezizomycotina</taxon>
        <taxon>Dothideomycetes</taxon>
        <taxon>Pleosporomycetidae</taxon>
        <taxon>Pleosporales</taxon>
        <taxon>Pleosporales incertae sedis</taxon>
        <taxon>Massariosphaeria</taxon>
    </lineage>
</organism>
<proteinExistence type="predicted"/>
<accession>A0A7C8I9I4</accession>
<reference evidence="2 3" key="1">
    <citation type="submission" date="2020-01" db="EMBL/GenBank/DDBJ databases">
        <authorList>
            <consortium name="DOE Joint Genome Institute"/>
            <person name="Haridas S."/>
            <person name="Albert R."/>
            <person name="Binder M."/>
            <person name="Bloem J."/>
            <person name="Labutti K."/>
            <person name="Salamov A."/>
            <person name="Andreopoulos B."/>
            <person name="Baker S.E."/>
            <person name="Barry K."/>
            <person name="Bills G."/>
            <person name="Bluhm B.H."/>
            <person name="Cannon C."/>
            <person name="Castanera R."/>
            <person name="Culley D.E."/>
            <person name="Daum C."/>
            <person name="Ezra D."/>
            <person name="Gonzalez J.B."/>
            <person name="Henrissat B."/>
            <person name="Kuo A."/>
            <person name="Liang C."/>
            <person name="Lipzen A."/>
            <person name="Lutzoni F."/>
            <person name="Magnuson J."/>
            <person name="Mondo S."/>
            <person name="Nolan M."/>
            <person name="Ohm R."/>
            <person name="Pangilinan J."/>
            <person name="Park H.-J.H."/>
            <person name="Ramirez L."/>
            <person name="Alfaro M."/>
            <person name="Sun H."/>
            <person name="Tritt A."/>
            <person name="Yoshinaga Y."/>
            <person name="Zwiers L.-H.L."/>
            <person name="Turgeon B.G."/>
            <person name="Goodwin S.B."/>
            <person name="Spatafora J.W."/>
            <person name="Crous P.W."/>
            <person name="Grigoriev I.V."/>
        </authorList>
    </citation>
    <scope>NUCLEOTIDE SEQUENCE [LARGE SCALE GENOMIC DNA]</scope>
    <source>
        <strain evidence="2 3">CBS 611.86</strain>
    </source>
</reference>
<evidence type="ECO:0000256" key="1">
    <source>
        <dbReference type="SAM" id="MobiDB-lite"/>
    </source>
</evidence>